<sequence>MAKNNADDEPETCVWCRHGSAALKPDADRQREEADPNHMPHHATTAKKSNDDEPEMTWINCTRCKTWYHADCVALQELVSKVGVEEGDVPDPFTTPGSSGSLPPEVIKLLRTNGMSWDWTGCVDKWYCTPCITKAFEAKARLPRSTIKKGYSFPSAQSPAPLDAPQQDTAQPQSARSSKAGKEKEDPSRPKRKATLQRPDYHALHNNISTPTAKWLALIRDPGKSGRKIREAHYPRVDGSILRKSWLDGTYDPEQPVEIAPETFFGPDREPIIIPSSRGGFESLGGKVPTKENFGIDEVVKLVGKDYMVDVMGMLSGVSEKQSLIRLSISDVATQSSTKWSLAQWAYYYKTGIPPTVDTKNKASSSKRTEPDTTAAMQKVYNVISLECTGTELAKLVRPPRLVKEIDWVDNCWPDSRKKRKQGHVNFDPRTTKEDVVNEPAQTTPSSSKAPLPEPQVRDMDDPMHGPPAAAEQQKQPAESQEPIDDDSVAGKRKLDGDDWPKVKLYCLMGKAGSWTDWHVDFAASCVYYTVISGTKVFYFIKPTPANLAAYARWSSSEEIQQKEWLGDLVEEPVEKVTLKEGDTIMVIGGNFLHSYNIEAQLRVRQIEIDTKVPQKMRFPYFDKLCWYVADNWVRQLQDRTVYRPRPAGQDQPTEDPIASRVLVGLVALANFLVNETVMLEDPSRDSKKRKAIYDRIPKEVVTNASSLARDLQWRAKRMLQGRQDVDSDLLDPEAEAQTVDVDGKNGKKRRETGGDGRASGPKRPRVKNPATSPWENLEESMNDTEQFILRPRPTLTDANQPVSGSQDFIAKEESQSIKQRKKRVRENENGDLVEDLVEVTTVTRTRTWTNNKDVKQEWEKQLVLNGKQDG</sequence>
<gene>
    <name evidence="1" type="ORF">QFC20_006318</name>
</gene>
<accession>A0ACC2VCW0</accession>
<proteinExistence type="predicted"/>
<keyword evidence="2" id="KW-1185">Reference proteome</keyword>
<comment type="caution">
    <text evidence="1">The sequence shown here is derived from an EMBL/GenBank/DDBJ whole genome shotgun (WGS) entry which is preliminary data.</text>
</comment>
<protein>
    <submittedName>
        <fullName evidence="1">Uncharacterized protein</fullName>
    </submittedName>
</protein>
<organism evidence="1 2">
    <name type="scientific">Naganishia adeliensis</name>
    <dbReference type="NCBI Taxonomy" id="92952"/>
    <lineage>
        <taxon>Eukaryota</taxon>
        <taxon>Fungi</taxon>
        <taxon>Dikarya</taxon>
        <taxon>Basidiomycota</taxon>
        <taxon>Agaricomycotina</taxon>
        <taxon>Tremellomycetes</taxon>
        <taxon>Filobasidiales</taxon>
        <taxon>Filobasidiaceae</taxon>
        <taxon>Naganishia</taxon>
    </lineage>
</organism>
<evidence type="ECO:0000313" key="1">
    <source>
        <dbReference type="EMBL" id="KAJ9096958.1"/>
    </source>
</evidence>
<reference evidence="1" key="1">
    <citation type="submission" date="2023-04" db="EMBL/GenBank/DDBJ databases">
        <title>Draft Genome sequencing of Naganishia species isolated from polar environments using Oxford Nanopore Technology.</title>
        <authorList>
            <person name="Leo P."/>
            <person name="Venkateswaran K."/>
        </authorList>
    </citation>
    <scope>NUCLEOTIDE SEQUENCE</scope>
    <source>
        <strain evidence="1">MNA-CCFEE 5262</strain>
    </source>
</reference>
<name>A0ACC2VCW0_9TREE</name>
<evidence type="ECO:0000313" key="2">
    <source>
        <dbReference type="Proteomes" id="UP001230649"/>
    </source>
</evidence>
<dbReference type="Proteomes" id="UP001230649">
    <property type="component" value="Unassembled WGS sequence"/>
</dbReference>
<dbReference type="EMBL" id="JASBWS010000108">
    <property type="protein sequence ID" value="KAJ9096958.1"/>
    <property type="molecule type" value="Genomic_DNA"/>
</dbReference>